<dbReference type="GO" id="GO:0016020">
    <property type="term" value="C:membrane"/>
    <property type="evidence" value="ECO:0007669"/>
    <property type="project" value="UniProtKB-SubCell"/>
</dbReference>
<evidence type="ECO:0000256" key="1">
    <source>
        <dbReference type="ARBA" id="ARBA00004141"/>
    </source>
</evidence>
<comment type="subcellular location">
    <subcellularLocation>
        <location evidence="1">Membrane</location>
        <topology evidence="1">Multi-pass membrane protein</topology>
    </subcellularLocation>
</comment>
<dbReference type="PIRSF" id="PIRSF005225">
    <property type="entry name" value="LAG1_LAC1"/>
    <property type="match status" value="1"/>
</dbReference>
<feature type="transmembrane region" description="Helical" evidence="8">
    <location>
        <begin position="12"/>
        <end position="28"/>
    </location>
</feature>
<dbReference type="PROSITE" id="PS50922">
    <property type="entry name" value="TLC"/>
    <property type="match status" value="1"/>
</dbReference>
<feature type="transmembrane region" description="Helical" evidence="8">
    <location>
        <begin position="134"/>
        <end position="158"/>
    </location>
</feature>
<dbReference type="Proteomes" id="UP000677054">
    <property type="component" value="Unassembled WGS sequence"/>
</dbReference>
<keyword evidence="6 7" id="KW-0472">Membrane</keyword>
<evidence type="ECO:0000259" key="9">
    <source>
        <dbReference type="PROSITE" id="PS50922"/>
    </source>
</evidence>
<dbReference type="SMART" id="SM00724">
    <property type="entry name" value="TLC"/>
    <property type="match status" value="1"/>
</dbReference>
<evidence type="ECO:0000256" key="7">
    <source>
        <dbReference type="PROSITE-ProRule" id="PRU00205"/>
    </source>
</evidence>
<dbReference type="GO" id="GO:0046513">
    <property type="term" value="P:ceramide biosynthetic process"/>
    <property type="evidence" value="ECO:0007669"/>
    <property type="project" value="InterPro"/>
</dbReference>
<dbReference type="GO" id="GO:0050291">
    <property type="term" value="F:sphingosine N-acyltransferase activity"/>
    <property type="evidence" value="ECO:0007669"/>
    <property type="project" value="InterPro"/>
</dbReference>
<gene>
    <name evidence="10" type="ORF">DSTB1V02_LOCUS9975</name>
</gene>
<dbReference type="PANTHER" id="PTHR12560:SF0">
    <property type="entry name" value="LD18904P"/>
    <property type="match status" value="1"/>
</dbReference>
<dbReference type="InterPro" id="IPR016439">
    <property type="entry name" value="Lag1/Lac1-like"/>
</dbReference>
<reference evidence="10" key="1">
    <citation type="submission" date="2020-11" db="EMBL/GenBank/DDBJ databases">
        <authorList>
            <person name="Tran Van P."/>
        </authorList>
    </citation>
    <scope>NUCLEOTIDE SEQUENCE</scope>
</reference>
<evidence type="ECO:0000256" key="6">
    <source>
        <dbReference type="ARBA" id="ARBA00023136"/>
    </source>
</evidence>
<dbReference type="Pfam" id="PF03798">
    <property type="entry name" value="TRAM_LAG1_CLN8"/>
    <property type="match status" value="1"/>
</dbReference>
<sequence length="209" mass="24623">MEPVTLDVWWYYMLELGFYFSLSVTLMFDVKRKDFLAQMTHHVVTISLLMGSWINGATRVGSLILLVHDCADVFLECGKLMKYFHISEKIIHTVFVMFLVTWVLTRIIYFPLYIIIPITQGLLDWDRERHGSCFASNVIVILLWSLFGLHLYWTVLILQIVYKSAILKVCFSTCLIEFRYVFTDKEVNDCRSEDEDSDDDNEVRYKKSK</sequence>
<dbReference type="UniPathway" id="UPA00222"/>
<feature type="domain" description="TLC" evidence="9">
    <location>
        <begin position="1"/>
        <end position="166"/>
    </location>
</feature>
<evidence type="ECO:0000256" key="8">
    <source>
        <dbReference type="SAM" id="Phobius"/>
    </source>
</evidence>
<dbReference type="InterPro" id="IPR006634">
    <property type="entry name" value="TLC-dom"/>
</dbReference>
<dbReference type="AlphaFoldDB" id="A0A7R9AA37"/>
<dbReference type="EMBL" id="CAJPEV010002706">
    <property type="protein sequence ID" value="CAG0897806.1"/>
    <property type="molecule type" value="Genomic_DNA"/>
</dbReference>
<evidence type="ECO:0000313" key="10">
    <source>
        <dbReference type="EMBL" id="CAD7250193.1"/>
    </source>
</evidence>
<organism evidence="10">
    <name type="scientific">Darwinula stevensoni</name>
    <dbReference type="NCBI Taxonomy" id="69355"/>
    <lineage>
        <taxon>Eukaryota</taxon>
        <taxon>Metazoa</taxon>
        <taxon>Ecdysozoa</taxon>
        <taxon>Arthropoda</taxon>
        <taxon>Crustacea</taxon>
        <taxon>Oligostraca</taxon>
        <taxon>Ostracoda</taxon>
        <taxon>Podocopa</taxon>
        <taxon>Podocopida</taxon>
        <taxon>Darwinulocopina</taxon>
        <taxon>Darwinuloidea</taxon>
        <taxon>Darwinulidae</taxon>
        <taxon>Darwinula</taxon>
    </lineage>
</organism>
<dbReference type="EMBL" id="LR902223">
    <property type="protein sequence ID" value="CAD7250193.1"/>
    <property type="molecule type" value="Genomic_DNA"/>
</dbReference>
<keyword evidence="5 8" id="KW-1133">Transmembrane helix</keyword>
<dbReference type="OrthoDB" id="537032at2759"/>
<name>A0A7R9AA37_9CRUS</name>
<keyword evidence="11" id="KW-1185">Reference proteome</keyword>
<comment type="pathway">
    <text evidence="2">Lipid metabolism; sphingolipid metabolism.</text>
</comment>
<evidence type="ECO:0000313" key="11">
    <source>
        <dbReference type="Proteomes" id="UP000677054"/>
    </source>
</evidence>
<keyword evidence="4 7" id="KW-0812">Transmembrane</keyword>
<evidence type="ECO:0000256" key="4">
    <source>
        <dbReference type="ARBA" id="ARBA00022692"/>
    </source>
</evidence>
<accession>A0A7R9AA37</accession>
<comment type="pathway">
    <text evidence="3">Sphingolipid metabolism.</text>
</comment>
<feature type="transmembrane region" description="Helical" evidence="8">
    <location>
        <begin position="90"/>
        <end position="114"/>
    </location>
</feature>
<dbReference type="PANTHER" id="PTHR12560">
    <property type="entry name" value="LONGEVITY ASSURANCE FACTOR 1 LAG1"/>
    <property type="match status" value="1"/>
</dbReference>
<evidence type="ECO:0000256" key="5">
    <source>
        <dbReference type="ARBA" id="ARBA00022989"/>
    </source>
</evidence>
<protein>
    <recommendedName>
        <fullName evidence="9">TLC domain-containing protein</fullName>
    </recommendedName>
</protein>
<evidence type="ECO:0000256" key="3">
    <source>
        <dbReference type="ARBA" id="ARBA00004991"/>
    </source>
</evidence>
<evidence type="ECO:0000256" key="2">
    <source>
        <dbReference type="ARBA" id="ARBA00004760"/>
    </source>
</evidence>
<proteinExistence type="predicted"/>